<feature type="coiled-coil region" evidence="1">
    <location>
        <begin position="950"/>
        <end position="984"/>
    </location>
</feature>
<evidence type="ECO:0000313" key="3">
    <source>
        <dbReference type="EMBL" id="EJK62599.1"/>
    </source>
</evidence>
<dbReference type="Proteomes" id="UP000266841">
    <property type="component" value="Unassembled WGS sequence"/>
</dbReference>
<protein>
    <submittedName>
        <fullName evidence="3">Uncharacterized protein</fullName>
    </submittedName>
</protein>
<accession>K0SCD2</accession>
<feature type="region of interest" description="Disordered" evidence="2">
    <location>
        <begin position="1222"/>
        <end position="1246"/>
    </location>
</feature>
<feature type="region of interest" description="Disordered" evidence="2">
    <location>
        <begin position="1"/>
        <end position="42"/>
    </location>
</feature>
<feature type="compositionally biased region" description="Polar residues" evidence="2">
    <location>
        <begin position="26"/>
        <end position="42"/>
    </location>
</feature>
<keyword evidence="1" id="KW-0175">Coiled coil</keyword>
<proteinExistence type="predicted"/>
<dbReference type="EMBL" id="AGNL01018753">
    <property type="protein sequence ID" value="EJK62599.1"/>
    <property type="molecule type" value="Genomic_DNA"/>
</dbReference>
<keyword evidence="4" id="KW-1185">Reference proteome</keyword>
<sequence>MATRTSDMHIVSTNMQKDGKDAPLSSIGNSHESAADNASNESNFAHGGRRLPVLASNKGEIIILPPPKDQSKWIYTATEVIYYAIYYDDKTGVIKALHEAKDFGPRSATLRSMFPNKKSKLSEGLILKLMIMAGPMGSVEWLDFARKISKFAKHGRPLEEVYSICKYSIENQESDDMSPIRDYPRVVRCAKSSPMQPTRTVTPQNAPRVDTSCLAAKVRDISCSSEEESAPSSNHETAPSRSAQDTSSKVPTISPMSVSSGSASCNFDVDCNTSKGGLGLPRKPPGRTVTPREKHTSFFMETDMSDLFDDEQVEDVVEKVIELTNHLPEECQERIAHNIIGNLNPKTKNHNIIQLKSKIGPNNRQTSMTLCRVPEPRSLGSNTTKESRKKYIARKKKVVGDVLNEILPERLDQDGQLRRQLLHEVGLDHGLFVADAEDIQLSVPELMTLREESRMGSNQMRDFKANLEALKPILKGILLPSCIKEVMAKFEKLEPLEICSTSHHLVTSQKENRRGQCVYWRLLKPGELYERMADSSMKSEEYEESQGWGKLNSKMICTDNIDKGGEMTSLTAKLLNRRKSNSMNHTYSLACVENGAAECYENESETFFNSSLENNPIPRFLQNLDDARYHMITVYSPGMKVCKNMMFQGPVLSQDGQPERRKFEIELLPESIYDTHDSFVTTASPLPPAIISVSSTRSSEGQGPWDKQIDTIQLRLVRSSDDDRHLVGLQLVVSGIPLHSERFRSSVVLEESSLACIRVRVQQIIGIQSNDRKQRFIQRGLKNNACKYGCDICVCPRNHFHHIPTKLHEFGKSLGLFGDDKEHQTYPLREGEYSYDKCYETYIDRTFGMKETAEAEKETNELTKSVVRRQLIKVDPSLMYSEALHQICGNINHFFDEIRKRLTRYDSLSPFILGMKESLTEVETRLEVIATTVRKNSQVSNIVSQIHKQSLKLRRELKAHQAQLRSMEKRRVDLEEDSEFDEARFDEIILRLRVKVTEKAAEIKSHSESSGYRHYVEEYLGLTVYQDAVTHFFSLSCKKPKGSFVHLFNNSVEMFGGTYSPQDSGFHLTGNKLLNALENFDTIIGVLLNAINLSDARSQGLEADLIKYIEVGKSLYICGRAMKSQERQNPLEFSEKVLRFHAHWDDAFPETPYWNKMHDNLHSGDFVENFEFYGRASAESHESSNVGRNMTNGRVKKMKSTSQRIQTVTARSTLGLREEMVEPKQKCAESRKGKARGPYDVDSKTRRDDSLSIVPFHEGHVTFEGNEYFIIPGGGRIRSELKDFFMLAKMGRVPADWNTTIDTHLSAARAAHARHTTY</sequence>
<gene>
    <name evidence="3" type="ORF">THAOC_16781</name>
</gene>
<feature type="compositionally biased region" description="Polar residues" evidence="2">
    <location>
        <begin position="237"/>
        <end position="262"/>
    </location>
</feature>
<evidence type="ECO:0000313" key="4">
    <source>
        <dbReference type="Proteomes" id="UP000266841"/>
    </source>
</evidence>
<name>K0SCD2_THAOC</name>
<feature type="region of interest" description="Disordered" evidence="2">
    <location>
        <begin position="224"/>
        <end position="262"/>
    </location>
</feature>
<reference evidence="3 4" key="1">
    <citation type="journal article" date="2012" name="Genome Biol.">
        <title>Genome and low-iron response of an oceanic diatom adapted to chronic iron limitation.</title>
        <authorList>
            <person name="Lommer M."/>
            <person name="Specht M."/>
            <person name="Roy A.S."/>
            <person name="Kraemer L."/>
            <person name="Andreson R."/>
            <person name="Gutowska M.A."/>
            <person name="Wolf J."/>
            <person name="Bergner S.V."/>
            <person name="Schilhabel M.B."/>
            <person name="Klostermeier U.C."/>
            <person name="Beiko R.G."/>
            <person name="Rosenstiel P."/>
            <person name="Hippler M."/>
            <person name="Laroche J."/>
        </authorList>
    </citation>
    <scope>NUCLEOTIDE SEQUENCE [LARGE SCALE GENOMIC DNA]</scope>
    <source>
        <strain evidence="3 4">CCMP1005</strain>
    </source>
</reference>
<comment type="caution">
    <text evidence="3">The sequence shown here is derived from an EMBL/GenBank/DDBJ whole genome shotgun (WGS) entry which is preliminary data.</text>
</comment>
<evidence type="ECO:0000256" key="1">
    <source>
        <dbReference type="SAM" id="Coils"/>
    </source>
</evidence>
<evidence type="ECO:0000256" key="2">
    <source>
        <dbReference type="SAM" id="MobiDB-lite"/>
    </source>
</evidence>
<organism evidence="3 4">
    <name type="scientific">Thalassiosira oceanica</name>
    <name type="common">Marine diatom</name>
    <dbReference type="NCBI Taxonomy" id="159749"/>
    <lineage>
        <taxon>Eukaryota</taxon>
        <taxon>Sar</taxon>
        <taxon>Stramenopiles</taxon>
        <taxon>Ochrophyta</taxon>
        <taxon>Bacillariophyta</taxon>
        <taxon>Coscinodiscophyceae</taxon>
        <taxon>Thalassiosirophycidae</taxon>
        <taxon>Thalassiosirales</taxon>
        <taxon>Thalassiosiraceae</taxon>
        <taxon>Thalassiosira</taxon>
    </lineage>
</organism>